<evidence type="ECO:0000256" key="1">
    <source>
        <dbReference type="ARBA" id="ARBA00009817"/>
    </source>
</evidence>
<sequence length="270" mass="29182">MAAWPGGPARLRPARCLLLLAACCGAFALLARWVALPLLFWRLAERCERPAHEAVGSIQAEGPGGPLTVELRRYAPLLVAEVLLPRSLSAEQRQVLGFRQVAGYIFGGNRQRRRLGELGRWVPRWMAAGPEGPEKIAMTAPVVQQTDSAAGRGGGEEEAAGRIVKVSFTMPSKYSRLSELPVPTNRNVTLRAVPAHYAAVVGFRGRPPSAAKVASVQSAMEVALAAAGLRPEAGRGALVHQYHDPFATPRVLRWNEVVLLLEPEGVEARR</sequence>
<protein>
    <recommendedName>
        <fullName evidence="4">SOUL heme-binding protein</fullName>
    </recommendedName>
</protein>
<comment type="caution">
    <text evidence="2">The sequence shown here is derived from an EMBL/GenBank/DDBJ whole genome shotgun (WGS) entry which is preliminary data.</text>
</comment>
<evidence type="ECO:0000313" key="2">
    <source>
        <dbReference type="EMBL" id="CAK0833784.1"/>
    </source>
</evidence>
<proteinExistence type="inferred from homology"/>
<evidence type="ECO:0008006" key="4">
    <source>
        <dbReference type="Google" id="ProtNLM"/>
    </source>
</evidence>
<dbReference type="Pfam" id="PF04832">
    <property type="entry name" value="SOUL"/>
    <property type="match status" value="1"/>
</dbReference>
<dbReference type="InterPro" id="IPR006917">
    <property type="entry name" value="SOUL_heme-bd"/>
</dbReference>
<organism evidence="2 3">
    <name type="scientific">Prorocentrum cordatum</name>
    <dbReference type="NCBI Taxonomy" id="2364126"/>
    <lineage>
        <taxon>Eukaryota</taxon>
        <taxon>Sar</taxon>
        <taxon>Alveolata</taxon>
        <taxon>Dinophyceae</taxon>
        <taxon>Prorocentrales</taxon>
        <taxon>Prorocentraceae</taxon>
        <taxon>Prorocentrum</taxon>
    </lineage>
</organism>
<reference evidence="2" key="1">
    <citation type="submission" date="2023-10" db="EMBL/GenBank/DDBJ databases">
        <authorList>
            <person name="Chen Y."/>
            <person name="Shah S."/>
            <person name="Dougan E. K."/>
            <person name="Thang M."/>
            <person name="Chan C."/>
        </authorList>
    </citation>
    <scope>NUCLEOTIDE SEQUENCE [LARGE SCALE GENOMIC DNA]</scope>
</reference>
<name>A0ABN9SPN1_9DINO</name>
<dbReference type="SUPFAM" id="SSF55136">
    <property type="entry name" value="Probable bacterial effector-binding domain"/>
    <property type="match status" value="1"/>
</dbReference>
<gene>
    <name evidence="2" type="ORF">PCOR1329_LOCUS31376</name>
</gene>
<dbReference type="PANTHER" id="PTHR11220">
    <property type="entry name" value="HEME-BINDING PROTEIN-RELATED"/>
    <property type="match status" value="1"/>
</dbReference>
<dbReference type="Gene3D" id="3.20.80.10">
    <property type="entry name" value="Regulatory factor, effector binding domain"/>
    <property type="match status" value="1"/>
</dbReference>
<evidence type="ECO:0000313" key="3">
    <source>
        <dbReference type="Proteomes" id="UP001189429"/>
    </source>
</evidence>
<comment type="similarity">
    <text evidence="1">Belongs to the HEBP family.</text>
</comment>
<accession>A0ABN9SPN1</accession>
<dbReference type="Proteomes" id="UP001189429">
    <property type="component" value="Unassembled WGS sequence"/>
</dbReference>
<dbReference type="InterPro" id="IPR011256">
    <property type="entry name" value="Reg_factor_effector_dom_sf"/>
</dbReference>
<dbReference type="EMBL" id="CAUYUJ010012337">
    <property type="protein sequence ID" value="CAK0833784.1"/>
    <property type="molecule type" value="Genomic_DNA"/>
</dbReference>
<keyword evidence="3" id="KW-1185">Reference proteome</keyword>
<dbReference type="PANTHER" id="PTHR11220:SF58">
    <property type="entry name" value="SOUL HEME-BINDING FAMILY PROTEIN"/>
    <property type="match status" value="1"/>
</dbReference>